<comment type="caution">
    <text evidence="1">The sequence shown here is derived from an EMBL/GenBank/DDBJ whole genome shotgun (WGS) entry which is preliminary data.</text>
</comment>
<accession>A0A843WN06</accession>
<keyword evidence="2" id="KW-1185">Reference proteome</keyword>
<dbReference type="OrthoDB" id="748203at2759"/>
<gene>
    <name evidence="1" type="ORF">Taro_044893</name>
</gene>
<name>A0A843WN06_COLES</name>
<proteinExistence type="predicted"/>
<evidence type="ECO:0000313" key="2">
    <source>
        <dbReference type="Proteomes" id="UP000652761"/>
    </source>
</evidence>
<dbReference type="PANTHER" id="PTHR33384">
    <property type="entry name" value="EXPRESSED PROTEIN"/>
    <property type="match status" value="1"/>
</dbReference>
<dbReference type="Proteomes" id="UP000652761">
    <property type="component" value="Unassembled WGS sequence"/>
</dbReference>
<reference evidence="1" key="1">
    <citation type="submission" date="2017-07" db="EMBL/GenBank/DDBJ databases">
        <title>Taro Niue Genome Assembly and Annotation.</title>
        <authorList>
            <person name="Atibalentja N."/>
            <person name="Keating K."/>
            <person name="Fields C.J."/>
        </authorList>
    </citation>
    <scope>NUCLEOTIDE SEQUENCE</scope>
    <source>
        <strain evidence="1">Niue_2</strain>
        <tissue evidence="1">Leaf</tissue>
    </source>
</reference>
<dbReference type="EMBL" id="NMUH01005163">
    <property type="protein sequence ID" value="MQM11982.1"/>
    <property type="molecule type" value="Genomic_DNA"/>
</dbReference>
<sequence>MALCCSDMSICGAQSRMRSCGVQQSVQAAREEASPFVSFGSDHRHPVSCPMPRRMPRQQVEPWNPSLEAELLDVILAEGTRGCGSQVPSSPPYFCGSPPSRAANPLVLDARFGEENASPSAPLPMPAVSAFASSSTGSCNKGCVRKNLGASPVAVRIEGFDCLDRGRRRSSGRSSIPSVA</sequence>
<organism evidence="1 2">
    <name type="scientific">Colocasia esculenta</name>
    <name type="common">Wild taro</name>
    <name type="synonym">Arum esculentum</name>
    <dbReference type="NCBI Taxonomy" id="4460"/>
    <lineage>
        <taxon>Eukaryota</taxon>
        <taxon>Viridiplantae</taxon>
        <taxon>Streptophyta</taxon>
        <taxon>Embryophyta</taxon>
        <taxon>Tracheophyta</taxon>
        <taxon>Spermatophyta</taxon>
        <taxon>Magnoliopsida</taxon>
        <taxon>Liliopsida</taxon>
        <taxon>Araceae</taxon>
        <taxon>Aroideae</taxon>
        <taxon>Colocasieae</taxon>
        <taxon>Colocasia</taxon>
    </lineage>
</organism>
<dbReference type="AlphaFoldDB" id="A0A843WN06"/>
<protein>
    <submittedName>
        <fullName evidence="1">Uncharacterized protein</fullName>
    </submittedName>
</protein>
<evidence type="ECO:0000313" key="1">
    <source>
        <dbReference type="EMBL" id="MQM11982.1"/>
    </source>
</evidence>
<dbReference type="PANTHER" id="PTHR33384:SF1">
    <property type="entry name" value="EXPRESSED PROTEIN"/>
    <property type="match status" value="1"/>
</dbReference>